<evidence type="ECO:0000313" key="3">
    <source>
        <dbReference type="Proteomes" id="UP001500266"/>
    </source>
</evidence>
<evidence type="ECO:0000313" key="2">
    <source>
        <dbReference type="EMBL" id="GAA3507979.1"/>
    </source>
</evidence>
<comment type="caution">
    <text evidence="2">The sequence shown here is derived from an EMBL/GenBank/DDBJ whole genome shotgun (WGS) entry which is preliminary data.</text>
</comment>
<proteinExistence type="predicted"/>
<organism evidence="2 3">
    <name type="scientific">Actinomadura keratinilytica</name>
    <dbReference type="NCBI Taxonomy" id="547461"/>
    <lineage>
        <taxon>Bacteria</taxon>
        <taxon>Bacillati</taxon>
        <taxon>Actinomycetota</taxon>
        <taxon>Actinomycetes</taxon>
        <taxon>Streptosporangiales</taxon>
        <taxon>Thermomonosporaceae</taxon>
        <taxon>Actinomadura</taxon>
    </lineage>
</organism>
<protein>
    <submittedName>
        <fullName evidence="2">Uncharacterized protein</fullName>
    </submittedName>
</protein>
<name>A0ABP6UJR2_9ACTN</name>
<keyword evidence="3" id="KW-1185">Reference proteome</keyword>
<dbReference type="EMBL" id="BAABDO010000183">
    <property type="protein sequence ID" value="GAA3507979.1"/>
    <property type="molecule type" value="Genomic_DNA"/>
</dbReference>
<feature type="region of interest" description="Disordered" evidence="1">
    <location>
        <begin position="181"/>
        <end position="228"/>
    </location>
</feature>
<accession>A0ABP6UJR2</accession>
<gene>
    <name evidence="2" type="ORF">GCM10022416_61550</name>
</gene>
<reference evidence="3" key="1">
    <citation type="journal article" date="2019" name="Int. J. Syst. Evol. Microbiol.">
        <title>The Global Catalogue of Microorganisms (GCM) 10K type strain sequencing project: providing services to taxonomists for standard genome sequencing and annotation.</title>
        <authorList>
            <consortium name="The Broad Institute Genomics Platform"/>
            <consortium name="The Broad Institute Genome Sequencing Center for Infectious Disease"/>
            <person name="Wu L."/>
            <person name="Ma J."/>
        </authorList>
    </citation>
    <scope>NUCLEOTIDE SEQUENCE [LARGE SCALE GENOMIC DNA]</scope>
    <source>
        <strain evidence="3">JCM 17316</strain>
    </source>
</reference>
<feature type="compositionally biased region" description="Low complexity" evidence="1">
    <location>
        <begin position="215"/>
        <end position="225"/>
    </location>
</feature>
<feature type="region of interest" description="Disordered" evidence="1">
    <location>
        <begin position="140"/>
        <end position="162"/>
    </location>
</feature>
<evidence type="ECO:0000256" key="1">
    <source>
        <dbReference type="SAM" id="MobiDB-lite"/>
    </source>
</evidence>
<dbReference type="Proteomes" id="UP001500266">
    <property type="component" value="Unassembled WGS sequence"/>
</dbReference>
<sequence>MRVWSAAIDNAAPFQDAALGWQKLWDFQVRPSRLASPPSRGVVHAITSGLQVARVTDCSSALGELHHKIDNALILAPLRNEVSHKPQSSYKIVLGDGHESPGEPACGGGAAPTWRAGDGGRPSVHARDLRVPIAPTYAAIARRRDDHPKSRSATAVPAGSAPEPHHALIADLFADVADAQPVWGRPPAQPKTAANVGEGVPSGASTSSLTGPGGRVRPTTTTAPRAHAHSITVFAANRNRVSQDGW</sequence>